<dbReference type="EMBL" id="CM009306">
    <property type="protein sequence ID" value="RQP01862.1"/>
    <property type="molecule type" value="Genomic_DNA"/>
</dbReference>
<sequence length="63" mass="7490">MHVSFYMLIFYGHMPPFLFAFLLSKLIFLCDRVALSFSWTFHICYQNLGWICLIATMRCNCTL</sequence>
<gene>
    <name evidence="1" type="ORF">POPTR_017G026650</name>
</gene>
<name>A0A3N7H4R7_POPTR</name>
<protein>
    <submittedName>
        <fullName evidence="1">Uncharacterized protein</fullName>
    </submittedName>
</protein>
<proteinExistence type="predicted"/>
<reference evidence="1 2" key="1">
    <citation type="journal article" date="2006" name="Science">
        <title>The genome of black cottonwood, Populus trichocarpa (Torr. &amp; Gray).</title>
        <authorList>
            <person name="Tuskan G.A."/>
            <person name="Difazio S."/>
            <person name="Jansson S."/>
            <person name="Bohlmann J."/>
            <person name="Grigoriev I."/>
            <person name="Hellsten U."/>
            <person name="Putnam N."/>
            <person name="Ralph S."/>
            <person name="Rombauts S."/>
            <person name="Salamov A."/>
            <person name="Schein J."/>
            <person name="Sterck L."/>
            <person name="Aerts A."/>
            <person name="Bhalerao R.R."/>
            <person name="Bhalerao R.P."/>
            <person name="Blaudez D."/>
            <person name="Boerjan W."/>
            <person name="Brun A."/>
            <person name="Brunner A."/>
            <person name="Busov V."/>
            <person name="Campbell M."/>
            <person name="Carlson J."/>
            <person name="Chalot M."/>
            <person name="Chapman J."/>
            <person name="Chen G.L."/>
            <person name="Cooper D."/>
            <person name="Coutinho P.M."/>
            <person name="Couturier J."/>
            <person name="Covert S."/>
            <person name="Cronk Q."/>
            <person name="Cunningham R."/>
            <person name="Davis J."/>
            <person name="Degroeve S."/>
            <person name="Dejardin A."/>
            <person name="Depamphilis C."/>
            <person name="Detter J."/>
            <person name="Dirks B."/>
            <person name="Dubchak I."/>
            <person name="Duplessis S."/>
            <person name="Ehlting J."/>
            <person name="Ellis B."/>
            <person name="Gendler K."/>
            <person name="Goodstein D."/>
            <person name="Gribskov M."/>
            <person name="Grimwood J."/>
            <person name="Groover A."/>
            <person name="Gunter L."/>
            <person name="Hamberger B."/>
            <person name="Heinze B."/>
            <person name="Helariutta Y."/>
            <person name="Henrissat B."/>
            <person name="Holligan D."/>
            <person name="Holt R."/>
            <person name="Huang W."/>
            <person name="Islam-Faridi N."/>
            <person name="Jones S."/>
            <person name="Jones-Rhoades M."/>
            <person name="Jorgensen R."/>
            <person name="Joshi C."/>
            <person name="Kangasjarvi J."/>
            <person name="Karlsson J."/>
            <person name="Kelleher C."/>
            <person name="Kirkpatrick R."/>
            <person name="Kirst M."/>
            <person name="Kohler A."/>
            <person name="Kalluri U."/>
            <person name="Larimer F."/>
            <person name="Leebens-Mack J."/>
            <person name="Leple J.C."/>
            <person name="Locascio P."/>
            <person name="Lou Y."/>
            <person name="Lucas S."/>
            <person name="Martin F."/>
            <person name="Montanini B."/>
            <person name="Napoli C."/>
            <person name="Nelson D.R."/>
            <person name="Nelson C."/>
            <person name="Nieminen K."/>
            <person name="Nilsson O."/>
            <person name="Pereda V."/>
            <person name="Peter G."/>
            <person name="Philippe R."/>
            <person name="Pilate G."/>
            <person name="Poliakov A."/>
            <person name="Razumovskaya J."/>
            <person name="Richardson P."/>
            <person name="Rinaldi C."/>
            <person name="Ritland K."/>
            <person name="Rouze P."/>
            <person name="Ryaboy D."/>
            <person name="Schmutz J."/>
            <person name="Schrader J."/>
            <person name="Segerman B."/>
            <person name="Shin H."/>
            <person name="Siddiqui A."/>
            <person name="Sterky F."/>
            <person name="Terry A."/>
            <person name="Tsai C.J."/>
            <person name="Uberbacher E."/>
            <person name="Unneberg P."/>
            <person name="Vahala J."/>
            <person name="Wall K."/>
            <person name="Wessler S."/>
            <person name="Yang G."/>
            <person name="Yin T."/>
            <person name="Douglas C."/>
            <person name="Marra M."/>
            <person name="Sandberg G."/>
            <person name="Van de Peer Y."/>
            <person name="Rokhsar D."/>
        </authorList>
    </citation>
    <scope>NUCLEOTIDE SEQUENCE [LARGE SCALE GENOMIC DNA]</scope>
    <source>
        <strain evidence="2">cv. Nisqually</strain>
    </source>
</reference>
<organism evidence="1 2">
    <name type="scientific">Populus trichocarpa</name>
    <name type="common">Western balsam poplar</name>
    <name type="synonym">Populus balsamifera subsp. trichocarpa</name>
    <dbReference type="NCBI Taxonomy" id="3694"/>
    <lineage>
        <taxon>Eukaryota</taxon>
        <taxon>Viridiplantae</taxon>
        <taxon>Streptophyta</taxon>
        <taxon>Embryophyta</taxon>
        <taxon>Tracheophyta</taxon>
        <taxon>Spermatophyta</taxon>
        <taxon>Magnoliopsida</taxon>
        <taxon>eudicotyledons</taxon>
        <taxon>Gunneridae</taxon>
        <taxon>Pentapetalae</taxon>
        <taxon>rosids</taxon>
        <taxon>fabids</taxon>
        <taxon>Malpighiales</taxon>
        <taxon>Salicaceae</taxon>
        <taxon>Saliceae</taxon>
        <taxon>Populus</taxon>
    </lineage>
</organism>
<keyword evidence="2" id="KW-1185">Reference proteome</keyword>
<dbReference type="InParanoid" id="A0A3N7H4R7"/>
<dbReference type="AlphaFoldDB" id="A0A3N7H4R7"/>
<evidence type="ECO:0000313" key="2">
    <source>
        <dbReference type="Proteomes" id="UP000006729"/>
    </source>
</evidence>
<dbReference type="Proteomes" id="UP000006729">
    <property type="component" value="Chromosome 17"/>
</dbReference>
<evidence type="ECO:0000313" key="1">
    <source>
        <dbReference type="EMBL" id="RQP01862.1"/>
    </source>
</evidence>
<accession>A0A3N7H4R7</accession>